<dbReference type="Pfam" id="PF14223">
    <property type="entry name" value="Retrotran_gag_2"/>
    <property type="match status" value="1"/>
</dbReference>
<sequence>MVKLQSLRREFETLSMQSNESVQDFLSRTKAVVNRMKSYGENINDGTVVAKILRSLTPRFDHVVAAIEESKDLSVFTVAELMGSLQAHEDRLNRSQ</sequence>
<name>A0A2Z7D0Y8_9LAMI</name>
<dbReference type="AlphaFoldDB" id="A0A2Z7D0Y8"/>
<dbReference type="OrthoDB" id="1742098at2759"/>
<gene>
    <name evidence="1" type="ORF">F511_32322</name>
</gene>
<dbReference type="EMBL" id="KQ990568">
    <property type="protein sequence ID" value="KZV53003.1"/>
    <property type="molecule type" value="Genomic_DNA"/>
</dbReference>
<accession>A0A2Z7D0Y8</accession>
<evidence type="ECO:0000313" key="1">
    <source>
        <dbReference type="EMBL" id="KZV53003.1"/>
    </source>
</evidence>
<evidence type="ECO:0000313" key="2">
    <source>
        <dbReference type="Proteomes" id="UP000250235"/>
    </source>
</evidence>
<organism evidence="1 2">
    <name type="scientific">Dorcoceras hygrometricum</name>
    <dbReference type="NCBI Taxonomy" id="472368"/>
    <lineage>
        <taxon>Eukaryota</taxon>
        <taxon>Viridiplantae</taxon>
        <taxon>Streptophyta</taxon>
        <taxon>Embryophyta</taxon>
        <taxon>Tracheophyta</taxon>
        <taxon>Spermatophyta</taxon>
        <taxon>Magnoliopsida</taxon>
        <taxon>eudicotyledons</taxon>
        <taxon>Gunneridae</taxon>
        <taxon>Pentapetalae</taxon>
        <taxon>asterids</taxon>
        <taxon>lamiids</taxon>
        <taxon>Lamiales</taxon>
        <taxon>Gesneriaceae</taxon>
        <taxon>Didymocarpoideae</taxon>
        <taxon>Trichosporeae</taxon>
        <taxon>Loxocarpinae</taxon>
        <taxon>Dorcoceras</taxon>
    </lineage>
</organism>
<proteinExistence type="predicted"/>
<keyword evidence="2" id="KW-1185">Reference proteome</keyword>
<dbReference type="PANTHER" id="PTHR35317">
    <property type="entry name" value="OS04G0629600 PROTEIN"/>
    <property type="match status" value="1"/>
</dbReference>
<dbReference type="Proteomes" id="UP000250235">
    <property type="component" value="Unassembled WGS sequence"/>
</dbReference>
<protein>
    <submittedName>
        <fullName evidence="1">Uncharacterized protein</fullName>
    </submittedName>
</protein>
<dbReference type="PANTHER" id="PTHR35317:SF35">
    <property type="entry name" value="DUF4219 DOMAIN-CONTAINING PROTEIN"/>
    <property type="match status" value="1"/>
</dbReference>
<reference evidence="1 2" key="1">
    <citation type="journal article" date="2015" name="Proc. Natl. Acad. Sci. U.S.A.">
        <title>The resurrection genome of Boea hygrometrica: A blueprint for survival of dehydration.</title>
        <authorList>
            <person name="Xiao L."/>
            <person name="Yang G."/>
            <person name="Zhang L."/>
            <person name="Yang X."/>
            <person name="Zhao S."/>
            <person name="Ji Z."/>
            <person name="Zhou Q."/>
            <person name="Hu M."/>
            <person name="Wang Y."/>
            <person name="Chen M."/>
            <person name="Xu Y."/>
            <person name="Jin H."/>
            <person name="Xiao X."/>
            <person name="Hu G."/>
            <person name="Bao F."/>
            <person name="Hu Y."/>
            <person name="Wan P."/>
            <person name="Li L."/>
            <person name="Deng X."/>
            <person name="Kuang T."/>
            <person name="Xiang C."/>
            <person name="Zhu J.K."/>
            <person name="Oliver M.J."/>
            <person name="He Y."/>
        </authorList>
    </citation>
    <scope>NUCLEOTIDE SEQUENCE [LARGE SCALE GENOMIC DNA]</scope>
    <source>
        <strain evidence="2">cv. XS01</strain>
    </source>
</reference>